<accession>H2XQF6</accession>
<dbReference type="HOGENOM" id="CLU_180156_0_0_1"/>
<reference evidence="2" key="3">
    <citation type="submission" date="2025-09" db="UniProtKB">
        <authorList>
            <consortium name="Ensembl"/>
        </authorList>
    </citation>
    <scope>IDENTIFICATION</scope>
</reference>
<feature type="region of interest" description="Disordered" evidence="1">
    <location>
        <begin position="31"/>
        <end position="57"/>
    </location>
</feature>
<gene>
    <name evidence="2" type="primary">LOC100186026</name>
</gene>
<proteinExistence type="predicted"/>
<sequence length="101" mass="10550">MDHSQQTRDALWAAAETAIAMEETSKSISGVNLSFDKDTDSGSEPDSQPGICPTCNQKIVTDQPTSDDGIDIAEVAETAGNVLSCCAKLIDCLNSVSELAA</sequence>
<name>H2XQF6_CIOIN</name>
<dbReference type="RefSeq" id="XP_002119744.1">
    <property type="nucleotide sequence ID" value="XM_002119708.3"/>
</dbReference>
<dbReference type="GeneID" id="100186026"/>
<dbReference type="InParanoid" id="H2XQF6"/>
<evidence type="ECO:0000256" key="1">
    <source>
        <dbReference type="SAM" id="MobiDB-lite"/>
    </source>
</evidence>
<dbReference type="Ensembl" id="ENSCINT00000033379.1">
    <property type="protein sequence ID" value="ENSCINP00000031890.1"/>
    <property type="gene ID" value="ENSCING00000023842.1"/>
</dbReference>
<evidence type="ECO:0000313" key="2">
    <source>
        <dbReference type="Ensembl" id="ENSCINP00000031890.1"/>
    </source>
</evidence>
<reference evidence="2" key="2">
    <citation type="submission" date="2025-08" db="UniProtKB">
        <authorList>
            <consortium name="Ensembl"/>
        </authorList>
    </citation>
    <scope>IDENTIFICATION</scope>
</reference>
<dbReference type="KEGG" id="cin:100186026"/>
<dbReference type="GeneTree" id="ENSGT00660000097220"/>
<protein>
    <submittedName>
        <fullName evidence="2">Uncharacterized LOC100186026</fullName>
    </submittedName>
</protein>
<evidence type="ECO:0000313" key="3">
    <source>
        <dbReference type="Proteomes" id="UP000008144"/>
    </source>
</evidence>
<accession>A0A1W2W346</accession>
<dbReference type="AlphaFoldDB" id="H2XQF6"/>
<dbReference type="Proteomes" id="UP000008144">
    <property type="component" value="Unassembled WGS sequence"/>
</dbReference>
<organism evidence="2 3">
    <name type="scientific">Ciona intestinalis</name>
    <name type="common">Transparent sea squirt</name>
    <name type="synonym">Ascidia intestinalis</name>
    <dbReference type="NCBI Taxonomy" id="7719"/>
    <lineage>
        <taxon>Eukaryota</taxon>
        <taxon>Metazoa</taxon>
        <taxon>Chordata</taxon>
        <taxon>Tunicata</taxon>
        <taxon>Ascidiacea</taxon>
        <taxon>Phlebobranchia</taxon>
        <taxon>Cionidae</taxon>
        <taxon>Ciona</taxon>
    </lineage>
</organism>
<reference evidence="3" key="1">
    <citation type="journal article" date="2002" name="Science">
        <title>The draft genome of Ciona intestinalis: insights into chordate and vertebrate origins.</title>
        <authorList>
            <person name="Dehal P."/>
            <person name="Satou Y."/>
            <person name="Campbell R.K."/>
            <person name="Chapman J."/>
            <person name="Degnan B."/>
            <person name="De Tomaso A."/>
            <person name="Davidson B."/>
            <person name="Di Gregorio A."/>
            <person name="Gelpke M."/>
            <person name="Goodstein D.M."/>
            <person name="Harafuji N."/>
            <person name="Hastings K.E."/>
            <person name="Ho I."/>
            <person name="Hotta K."/>
            <person name="Huang W."/>
            <person name="Kawashima T."/>
            <person name="Lemaire P."/>
            <person name="Martinez D."/>
            <person name="Meinertzhagen I.A."/>
            <person name="Necula S."/>
            <person name="Nonaka M."/>
            <person name="Putnam N."/>
            <person name="Rash S."/>
            <person name="Saiga H."/>
            <person name="Satake M."/>
            <person name="Terry A."/>
            <person name="Yamada L."/>
            <person name="Wang H.G."/>
            <person name="Awazu S."/>
            <person name="Azumi K."/>
            <person name="Boore J."/>
            <person name="Branno M."/>
            <person name="Chin-Bow S."/>
            <person name="DeSantis R."/>
            <person name="Doyle S."/>
            <person name="Francino P."/>
            <person name="Keys D.N."/>
            <person name="Haga S."/>
            <person name="Hayashi H."/>
            <person name="Hino K."/>
            <person name="Imai K.S."/>
            <person name="Inaba K."/>
            <person name="Kano S."/>
            <person name="Kobayashi K."/>
            <person name="Kobayashi M."/>
            <person name="Lee B.I."/>
            <person name="Makabe K.W."/>
            <person name="Manohar C."/>
            <person name="Matassi G."/>
            <person name="Medina M."/>
            <person name="Mochizuki Y."/>
            <person name="Mount S."/>
            <person name="Morishita T."/>
            <person name="Miura S."/>
            <person name="Nakayama A."/>
            <person name="Nishizaka S."/>
            <person name="Nomoto H."/>
            <person name="Ohta F."/>
            <person name="Oishi K."/>
            <person name="Rigoutsos I."/>
            <person name="Sano M."/>
            <person name="Sasaki A."/>
            <person name="Sasakura Y."/>
            <person name="Shoguchi E."/>
            <person name="Shin-i T."/>
            <person name="Spagnuolo A."/>
            <person name="Stainier D."/>
            <person name="Suzuki M.M."/>
            <person name="Tassy O."/>
            <person name="Takatori N."/>
            <person name="Tokuoka M."/>
            <person name="Yagi K."/>
            <person name="Yoshizaki F."/>
            <person name="Wada S."/>
            <person name="Zhang C."/>
            <person name="Hyatt P.D."/>
            <person name="Larimer F."/>
            <person name="Detter C."/>
            <person name="Doggett N."/>
            <person name="Glavina T."/>
            <person name="Hawkins T."/>
            <person name="Richardson P."/>
            <person name="Lucas S."/>
            <person name="Kohara Y."/>
            <person name="Levine M."/>
            <person name="Satoh N."/>
            <person name="Rokhsar D.S."/>
        </authorList>
    </citation>
    <scope>NUCLEOTIDE SEQUENCE [LARGE SCALE GENOMIC DNA]</scope>
</reference>
<keyword evidence="3" id="KW-1185">Reference proteome</keyword>